<organism evidence="1 2">
    <name type="scientific">Apiospora phragmitis</name>
    <dbReference type="NCBI Taxonomy" id="2905665"/>
    <lineage>
        <taxon>Eukaryota</taxon>
        <taxon>Fungi</taxon>
        <taxon>Dikarya</taxon>
        <taxon>Ascomycota</taxon>
        <taxon>Pezizomycotina</taxon>
        <taxon>Sordariomycetes</taxon>
        <taxon>Xylariomycetidae</taxon>
        <taxon>Amphisphaeriales</taxon>
        <taxon>Apiosporaceae</taxon>
        <taxon>Apiospora</taxon>
    </lineage>
</organism>
<dbReference type="GeneID" id="92087535"/>
<sequence>MPTIAAQEITIPSTRAGPSNRGFRPSSLLFCGKISRIPLSRAQGADRVYCASTWLSSVSSTRYCVVKGVQLSEKTEPEANAAAAA</sequence>
<name>A0ABR1W702_9PEZI</name>
<evidence type="ECO:0000313" key="1">
    <source>
        <dbReference type="EMBL" id="KAK8079256.1"/>
    </source>
</evidence>
<dbReference type="EMBL" id="JAQQWL010000003">
    <property type="protein sequence ID" value="KAK8079256.1"/>
    <property type="molecule type" value="Genomic_DNA"/>
</dbReference>
<evidence type="ECO:0000313" key="2">
    <source>
        <dbReference type="Proteomes" id="UP001480595"/>
    </source>
</evidence>
<proteinExistence type="predicted"/>
<reference evidence="1 2" key="1">
    <citation type="submission" date="2023-01" db="EMBL/GenBank/DDBJ databases">
        <title>Analysis of 21 Apiospora genomes using comparative genomics revels a genus with tremendous synthesis potential of carbohydrate active enzymes and secondary metabolites.</title>
        <authorList>
            <person name="Sorensen T."/>
        </authorList>
    </citation>
    <scope>NUCLEOTIDE SEQUENCE [LARGE SCALE GENOMIC DNA]</scope>
    <source>
        <strain evidence="1 2">CBS 135458</strain>
    </source>
</reference>
<dbReference type="RefSeq" id="XP_066720327.1">
    <property type="nucleotide sequence ID" value="XM_066854472.1"/>
</dbReference>
<comment type="caution">
    <text evidence="1">The sequence shown here is derived from an EMBL/GenBank/DDBJ whole genome shotgun (WGS) entry which is preliminary data.</text>
</comment>
<keyword evidence="2" id="KW-1185">Reference proteome</keyword>
<gene>
    <name evidence="1" type="ORF">PG994_003063</name>
</gene>
<protein>
    <submittedName>
        <fullName evidence="1">Uncharacterized protein</fullName>
    </submittedName>
</protein>
<dbReference type="Proteomes" id="UP001480595">
    <property type="component" value="Unassembled WGS sequence"/>
</dbReference>
<accession>A0ABR1W702</accession>